<dbReference type="OrthoDB" id="9808822at2"/>
<sequence length="113" mass="12272">MPTSQQTGDKRLPVTVLSGFLGTGRTALRNHILNNRGGRRVTVVVNDMSEVKIDAGLVRDGAELNRVEEKLDGMTNGCICCTLHNDLLQGMHKLAEEGRASIKEAAPEAPRLH</sequence>
<dbReference type="EMBL" id="QOKZ01000001">
    <property type="protein sequence ID" value="RMC37261.1"/>
    <property type="molecule type" value="Genomic_DNA"/>
</dbReference>
<proteinExistence type="predicted"/>
<keyword evidence="3" id="KW-1185">Reference proteome</keyword>
<accession>A0A3M0MHY6</accession>
<gene>
    <name evidence="2" type="ORF">C9E81_00435</name>
</gene>
<reference evidence="2 3" key="1">
    <citation type="submission" date="2018-07" db="EMBL/GenBank/DDBJ databases">
        <authorList>
            <person name="Zhang Y."/>
            <person name="Wang L."/>
            <person name="Ma S."/>
        </authorList>
    </citation>
    <scope>NUCLEOTIDE SEQUENCE [LARGE SCALE GENOMIC DNA]</scope>
    <source>
        <strain evidence="2 3">4-2</strain>
    </source>
</reference>
<dbReference type="PANTHER" id="PTHR43603:SF1">
    <property type="entry name" value="ZINC-REGULATED GTPASE METALLOPROTEIN ACTIVATOR 1"/>
    <property type="match status" value="1"/>
</dbReference>
<comment type="caution">
    <text evidence="2">The sequence shown here is derived from an EMBL/GenBank/DDBJ whole genome shotgun (WGS) entry which is preliminary data.</text>
</comment>
<evidence type="ECO:0000313" key="2">
    <source>
        <dbReference type="EMBL" id="RMC37261.1"/>
    </source>
</evidence>
<feature type="domain" description="CobW/HypB/UreG nucleotide-binding" evidence="1">
    <location>
        <begin position="13"/>
        <end position="98"/>
    </location>
</feature>
<dbReference type="Pfam" id="PF02492">
    <property type="entry name" value="cobW"/>
    <property type="match status" value="1"/>
</dbReference>
<dbReference type="InterPro" id="IPR051927">
    <property type="entry name" value="Zn_Chap_cDPG_Synth"/>
</dbReference>
<protein>
    <recommendedName>
        <fullName evidence="1">CobW/HypB/UreG nucleotide-binding domain-containing protein</fullName>
    </recommendedName>
</protein>
<dbReference type="InterPro" id="IPR003495">
    <property type="entry name" value="CobW/HypB/UreG_nucleotide-bd"/>
</dbReference>
<dbReference type="Proteomes" id="UP000273516">
    <property type="component" value="Unassembled WGS sequence"/>
</dbReference>
<organism evidence="2 3">
    <name type="scientific">Paracoccus alkanivorans</name>
    <dbReference type="NCBI Taxonomy" id="2116655"/>
    <lineage>
        <taxon>Bacteria</taxon>
        <taxon>Pseudomonadati</taxon>
        <taxon>Pseudomonadota</taxon>
        <taxon>Alphaproteobacteria</taxon>
        <taxon>Rhodobacterales</taxon>
        <taxon>Paracoccaceae</taxon>
        <taxon>Paracoccus</taxon>
    </lineage>
</organism>
<dbReference type="SUPFAM" id="SSF52540">
    <property type="entry name" value="P-loop containing nucleoside triphosphate hydrolases"/>
    <property type="match status" value="1"/>
</dbReference>
<dbReference type="AlphaFoldDB" id="A0A3M0MHY6"/>
<evidence type="ECO:0000259" key="1">
    <source>
        <dbReference type="Pfam" id="PF02492"/>
    </source>
</evidence>
<dbReference type="Gene3D" id="3.40.50.300">
    <property type="entry name" value="P-loop containing nucleotide triphosphate hydrolases"/>
    <property type="match status" value="1"/>
</dbReference>
<dbReference type="InterPro" id="IPR027417">
    <property type="entry name" value="P-loop_NTPase"/>
</dbReference>
<evidence type="ECO:0000313" key="3">
    <source>
        <dbReference type="Proteomes" id="UP000273516"/>
    </source>
</evidence>
<dbReference type="PANTHER" id="PTHR43603">
    <property type="entry name" value="COBW DOMAIN-CONTAINING PROTEIN DDB_G0274527"/>
    <property type="match status" value="1"/>
</dbReference>
<name>A0A3M0MHY6_9RHOB</name>